<dbReference type="GO" id="GO:0032259">
    <property type="term" value="P:methylation"/>
    <property type="evidence" value="ECO:0007669"/>
    <property type="project" value="UniProtKB-KW"/>
</dbReference>
<dbReference type="Gene3D" id="3.40.1280.10">
    <property type="match status" value="1"/>
</dbReference>
<dbReference type="SUPFAM" id="SSF88697">
    <property type="entry name" value="PUA domain-like"/>
    <property type="match status" value="1"/>
</dbReference>
<organism evidence="15 16">
    <name type="scientific">Neglectibacter timonensis</name>
    <dbReference type="NCBI Taxonomy" id="1776382"/>
    <lineage>
        <taxon>Bacteria</taxon>
        <taxon>Bacillati</taxon>
        <taxon>Bacillota</taxon>
        <taxon>Clostridia</taxon>
        <taxon>Eubacteriales</taxon>
        <taxon>Oscillospiraceae</taxon>
        <taxon>Neglectibacter</taxon>
    </lineage>
</organism>
<comment type="function">
    <text evidence="10 12">Specifically methylates the N3 position of the uracil ring of uridine 1498 (m3U1498) in 16S rRNA. Acts on the fully assembled 30S ribosomal subunit.</text>
</comment>
<keyword evidence="6 12" id="KW-0698">rRNA processing</keyword>
<dbReference type="Pfam" id="PF20260">
    <property type="entry name" value="PUA_4"/>
    <property type="match status" value="1"/>
</dbReference>
<reference evidence="15 16" key="1">
    <citation type="submission" date="2022-06" db="EMBL/GenBank/DDBJ databases">
        <title>Isolation of gut microbiota from human fecal samples.</title>
        <authorList>
            <person name="Pamer E.G."/>
            <person name="Barat B."/>
            <person name="Waligurski E."/>
            <person name="Medina S."/>
            <person name="Paddock L."/>
            <person name="Mostad J."/>
        </authorList>
    </citation>
    <scope>NUCLEOTIDE SEQUENCE [LARGE SCALE GENOMIC DNA]</scope>
    <source>
        <strain evidence="15 16">DFI.9.73</strain>
    </source>
</reference>
<evidence type="ECO:0000256" key="10">
    <source>
        <dbReference type="ARBA" id="ARBA00025699"/>
    </source>
</evidence>
<evidence type="ECO:0000313" key="15">
    <source>
        <dbReference type="EMBL" id="MCQ4838878.1"/>
    </source>
</evidence>
<dbReference type="SUPFAM" id="SSF75217">
    <property type="entry name" value="alpha/beta knot"/>
    <property type="match status" value="1"/>
</dbReference>
<comment type="catalytic activity">
    <reaction evidence="11 12">
        <text>uridine(1498) in 16S rRNA + S-adenosyl-L-methionine = N(3)-methyluridine(1498) in 16S rRNA + S-adenosyl-L-homocysteine + H(+)</text>
        <dbReference type="Rhea" id="RHEA:42920"/>
        <dbReference type="Rhea" id="RHEA-COMP:10283"/>
        <dbReference type="Rhea" id="RHEA-COMP:10284"/>
        <dbReference type="ChEBI" id="CHEBI:15378"/>
        <dbReference type="ChEBI" id="CHEBI:57856"/>
        <dbReference type="ChEBI" id="CHEBI:59789"/>
        <dbReference type="ChEBI" id="CHEBI:65315"/>
        <dbReference type="ChEBI" id="CHEBI:74502"/>
        <dbReference type="EC" id="2.1.1.193"/>
    </reaction>
</comment>
<evidence type="ECO:0000256" key="1">
    <source>
        <dbReference type="ARBA" id="ARBA00004496"/>
    </source>
</evidence>
<evidence type="ECO:0000313" key="16">
    <source>
        <dbReference type="Proteomes" id="UP001524473"/>
    </source>
</evidence>
<sequence>MPRFFVKGKPSGEYWIGGEDGRHITRSLRMKPGERLTLCDGGGYDYLCTLLHCGEEGALVTVEESRKTASEPETRVTVCQCLPKSDKLETVVQKAVELGAWEIQPVESSRCVVKLDGRTAEKKVARLQKIALEAAKQSGRGIVPQVLQPVPLRRALENAAREGELLFFYEEGTESLREALKNTGERLFLFVGPEGGFSREEAELAASFGAKLLTLGPRILRTETAPVAALAAIFYEKGDMEISR</sequence>
<dbReference type="InterPro" id="IPR029028">
    <property type="entry name" value="Alpha/beta_knot_MTases"/>
</dbReference>
<comment type="subcellular location">
    <subcellularLocation>
        <location evidence="1 12">Cytoplasm</location>
    </subcellularLocation>
</comment>
<gene>
    <name evidence="15" type="ORF">NE695_02985</name>
</gene>
<keyword evidence="9 12" id="KW-0949">S-adenosyl-L-methionine</keyword>
<evidence type="ECO:0000256" key="8">
    <source>
        <dbReference type="ARBA" id="ARBA00022679"/>
    </source>
</evidence>
<dbReference type="PIRSF" id="PIRSF015601">
    <property type="entry name" value="MTase_slr0722"/>
    <property type="match status" value="1"/>
</dbReference>
<dbReference type="CDD" id="cd18084">
    <property type="entry name" value="RsmE-like"/>
    <property type="match status" value="1"/>
</dbReference>
<dbReference type="InterPro" id="IPR046886">
    <property type="entry name" value="RsmE_MTase_dom"/>
</dbReference>
<keyword evidence="16" id="KW-1185">Reference proteome</keyword>
<evidence type="ECO:0000256" key="4">
    <source>
        <dbReference type="ARBA" id="ARBA00013673"/>
    </source>
</evidence>
<keyword evidence="5 12" id="KW-0963">Cytoplasm</keyword>
<evidence type="ECO:0000256" key="9">
    <source>
        <dbReference type="ARBA" id="ARBA00022691"/>
    </source>
</evidence>
<dbReference type="Pfam" id="PF04452">
    <property type="entry name" value="Methyltrans_RNA"/>
    <property type="match status" value="1"/>
</dbReference>
<dbReference type="GeneID" id="90531602"/>
<evidence type="ECO:0000256" key="7">
    <source>
        <dbReference type="ARBA" id="ARBA00022603"/>
    </source>
</evidence>
<dbReference type="EMBL" id="JANFZH010000004">
    <property type="protein sequence ID" value="MCQ4838878.1"/>
    <property type="molecule type" value="Genomic_DNA"/>
</dbReference>
<comment type="caution">
    <text evidence="15">The sequence shown here is derived from an EMBL/GenBank/DDBJ whole genome shotgun (WGS) entry which is preliminary data.</text>
</comment>
<protein>
    <recommendedName>
        <fullName evidence="4 12">Ribosomal RNA small subunit methyltransferase E</fullName>
        <ecNumber evidence="3 12">2.1.1.193</ecNumber>
    </recommendedName>
</protein>
<dbReference type="EC" id="2.1.1.193" evidence="3 12"/>
<feature type="domain" description="Ribosomal RNA small subunit methyltransferase E methyltransferase" evidence="13">
    <location>
        <begin position="72"/>
        <end position="233"/>
    </location>
</feature>
<accession>A0ABT1RW38</accession>
<name>A0ABT1RW38_9FIRM</name>
<dbReference type="PANTHER" id="PTHR30027:SF3">
    <property type="entry name" value="16S RRNA (URACIL(1498)-N(3))-METHYLTRANSFERASE"/>
    <property type="match status" value="1"/>
</dbReference>
<comment type="similarity">
    <text evidence="2 12">Belongs to the RNA methyltransferase RsmE family.</text>
</comment>
<evidence type="ECO:0000256" key="11">
    <source>
        <dbReference type="ARBA" id="ARBA00047944"/>
    </source>
</evidence>
<dbReference type="InterPro" id="IPR015947">
    <property type="entry name" value="PUA-like_sf"/>
</dbReference>
<evidence type="ECO:0000259" key="13">
    <source>
        <dbReference type="Pfam" id="PF04452"/>
    </source>
</evidence>
<dbReference type="GO" id="GO:0008168">
    <property type="term" value="F:methyltransferase activity"/>
    <property type="evidence" value="ECO:0007669"/>
    <property type="project" value="UniProtKB-KW"/>
</dbReference>
<dbReference type="NCBIfam" id="NF008692">
    <property type="entry name" value="PRK11713.1-5"/>
    <property type="match status" value="1"/>
</dbReference>
<dbReference type="InterPro" id="IPR006700">
    <property type="entry name" value="RsmE"/>
</dbReference>
<evidence type="ECO:0000259" key="14">
    <source>
        <dbReference type="Pfam" id="PF20260"/>
    </source>
</evidence>
<evidence type="ECO:0000256" key="5">
    <source>
        <dbReference type="ARBA" id="ARBA00022490"/>
    </source>
</evidence>
<dbReference type="RefSeq" id="WP_066861660.1">
    <property type="nucleotide sequence ID" value="NZ_CABKVV010000012.1"/>
</dbReference>
<evidence type="ECO:0000256" key="3">
    <source>
        <dbReference type="ARBA" id="ARBA00012328"/>
    </source>
</evidence>
<keyword evidence="8 12" id="KW-0808">Transferase</keyword>
<dbReference type="InterPro" id="IPR046887">
    <property type="entry name" value="RsmE_PUA-like"/>
</dbReference>
<evidence type="ECO:0000256" key="12">
    <source>
        <dbReference type="PIRNR" id="PIRNR015601"/>
    </source>
</evidence>
<dbReference type="NCBIfam" id="TIGR00046">
    <property type="entry name" value="RsmE family RNA methyltransferase"/>
    <property type="match status" value="1"/>
</dbReference>
<feature type="domain" description="Ribosomal RNA small subunit methyltransferase E PUA-like" evidence="14">
    <location>
        <begin position="17"/>
        <end position="62"/>
    </location>
</feature>
<proteinExistence type="inferred from homology"/>
<evidence type="ECO:0000256" key="2">
    <source>
        <dbReference type="ARBA" id="ARBA00005528"/>
    </source>
</evidence>
<dbReference type="InterPro" id="IPR029026">
    <property type="entry name" value="tRNA_m1G_MTases_N"/>
</dbReference>
<keyword evidence="7 12" id="KW-0489">Methyltransferase</keyword>
<dbReference type="PANTHER" id="PTHR30027">
    <property type="entry name" value="RIBOSOMAL RNA SMALL SUBUNIT METHYLTRANSFERASE E"/>
    <property type="match status" value="1"/>
</dbReference>
<dbReference type="Proteomes" id="UP001524473">
    <property type="component" value="Unassembled WGS sequence"/>
</dbReference>
<evidence type="ECO:0000256" key="6">
    <source>
        <dbReference type="ARBA" id="ARBA00022552"/>
    </source>
</evidence>